<evidence type="ECO:0000256" key="1">
    <source>
        <dbReference type="ARBA" id="ARBA00023002"/>
    </source>
</evidence>
<accession>A0ABQ1ES74</accession>
<evidence type="ECO:0000259" key="2">
    <source>
        <dbReference type="Pfam" id="PF02525"/>
    </source>
</evidence>
<keyword evidence="4" id="KW-1185">Reference proteome</keyword>
<feature type="domain" description="Flavodoxin-like fold" evidence="2">
    <location>
        <begin position="1"/>
        <end position="165"/>
    </location>
</feature>
<dbReference type="EMBL" id="BMHE01000016">
    <property type="protein sequence ID" value="GFZ85006.1"/>
    <property type="molecule type" value="Genomic_DNA"/>
</dbReference>
<dbReference type="Gene3D" id="3.40.50.360">
    <property type="match status" value="1"/>
</dbReference>
<organism evidence="3 4">
    <name type="scientific">Paenibacillus marchantiophytorum</name>
    <dbReference type="NCBI Taxonomy" id="1619310"/>
    <lineage>
        <taxon>Bacteria</taxon>
        <taxon>Bacillati</taxon>
        <taxon>Bacillota</taxon>
        <taxon>Bacilli</taxon>
        <taxon>Bacillales</taxon>
        <taxon>Paenibacillaceae</taxon>
        <taxon>Paenibacillus</taxon>
    </lineage>
</organism>
<proteinExistence type="predicted"/>
<dbReference type="PANTHER" id="PTHR47307:SF1">
    <property type="entry name" value="GLUTATHIONE-REGULATED POTASSIUM-EFFLUX SYSTEM ANCILLARY PROTEIN KEFG"/>
    <property type="match status" value="1"/>
</dbReference>
<dbReference type="PANTHER" id="PTHR47307">
    <property type="entry name" value="GLUTATHIONE-REGULATED POTASSIUM-EFFLUX SYSTEM ANCILLARY PROTEIN KEFG"/>
    <property type="match status" value="1"/>
</dbReference>
<evidence type="ECO:0000313" key="4">
    <source>
        <dbReference type="Proteomes" id="UP000615455"/>
    </source>
</evidence>
<dbReference type="InterPro" id="IPR003680">
    <property type="entry name" value="Flavodoxin_fold"/>
</dbReference>
<comment type="caution">
    <text evidence="3">The sequence shown here is derived from an EMBL/GenBank/DDBJ whole genome shotgun (WGS) entry which is preliminary data.</text>
</comment>
<evidence type="ECO:0000313" key="3">
    <source>
        <dbReference type="EMBL" id="GFZ85006.1"/>
    </source>
</evidence>
<keyword evidence="1" id="KW-0560">Oxidoreductase</keyword>
<protein>
    <submittedName>
        <fullName evidence="3">General stress protein 14</fullName>
    </submittedName>
</protein>
<dbReference type="Proteomes" id="UP000615455">
    <property type="component" value="Unassembled WGS sequence"/>
</dbReference>
<dbReference type="Pfam" id="PF02525">
    <property type="entry name" value="Flavodoxin_2"/>
    <property type="match status" value="1"/>
</dbReference>
<dbReference type="InterPro" id="IPR029039">
    <property type="entry name" value="Flavoprotein-like_sf"/>
</dbReference>
<sequence length="183" mass="20617">MKTLVIVTHPNLSASRVNRRLAEEMEKQAHVTVHRLYDVYSDEQIDVAAEQKLLEAHDRIILQFPFYWYSSPPLLKKWLDAVLTYGWAYGSEGDKLHGKDLLIAISTGGPEKAYAPGGYNHYTLPELLRPFQATSNLIGTHYLTPYSVNGVHQVTDEQLDLSAKAYVTNALDPENSPHFKAGH</sequence>
<dbReference type="InterPro" id="IPR046980">
    <property type="entry name" value="KefG/KefF"/>
</dbReference>
<reference evidence="4" key="1">
    <citation type="journal article" date="2019" name="Int. J. Syst. Evol. Microbiol.">
        <title>The Global Catalogue of Microorganisms (GCM) 10K type strain sequencing project: providing services to taxonomists for standard genome sequencing and annotation.</title>
        <authorList>
            <consortium name="The Broad Institute Genomics Platform"/>
            <consortium name="The Broad Institute Genome Sequencing Center for Infectious Disease"/>
            <person name="Wu L."/>
            <person name="Ma J."/>
        </authorList>
    </citation>
    <scope>NUCLEOTIDE SEQUENCE [LARGE SCALE GENOMIC DNA]</scope>
    <source>
        <strain evidence="4">CGMCC 1.15043</strain>
    </source>
</reference>
<name>A0ABQ1ES74_9BACL</name>
<dbReference type="RefSeq" id="WP_189013164.1">
    <property type="nucleotide sequence ID" value="NZ_BMHE01000016.1"/>
</dbReference>
<dbReference type="SUPFAM" id="SSF52218">
    <property type="entry name" value="Flavoproteins"/>
    <property type="match status" value="1"/>
</dbReference>
<gene>
    <name evidence="3" type="primary">ywrO</name>
    <name evidence="3" type="ORF">GCM10008018_33810</name>
</gene>